<dbReference type="Proteomes" id="UP000220635">
    <property type="component" value="Unassembled WGS sequence"/>
</dbReference>
<evidence type="ECO:0000313" key="3">
    <source>
        <dbReference type="Proteomes" id="UP000220635"/>
    </source>
</evidence>
<organism evidence="2 3">
    <name type="scientific">Bacillus cereus</name>
    <dbReference type="NCBI Taxonomy" id="1396"/>
    <lineage>
        <taxon>Bacteria</taxon>
        <taxon>Bacillati</taxon>
        <taxon>Bacillota</taxon>
        <taxon>Bacilli</taxon>
        <taxon>Bacillales</taxon>
        <taxon>Bacillaceae</taxon>
        <taxon>Bacillus</taxon>
        <taxon>Bacillus cereus group</taxon>
    </lineage>
</organism>
<name>A0A2A8PPT3_BACCE</name>
<protein>
    <submittedName>
        <fullName evidence="2">Uncharacterized protein</fullName>
    </submittedName>
</protein>
<evidence type="ECO:0000313" key="2">
    <source>
        <dbReference type="EMBL" id="PEV96839.1"/>
    </source>
</evidence>
<proteinExistence type="predicted"/>
<dbReference type="AlphaFoldDB" id="A0A2A8PPT3"/>
<keyword evidence="1" id="KW-0812">Transmembrane</keyword>
<evidence type="ECO:0000256" key="1">
    <source>
        <dbReference type="SAM" id="Phobius"/>
    </source>
</evidence>
<gene>
    <name evidence="2" type="ORF">CN425_24895</name>
</gene>
<feature type="transmembrane region" description="Helical" evidence="1">
    <location>
        <begin position="65"/>
        <end position="84"/>
    </location>
</feature>
<dbReference type="EMBL" id="NTWE01000050">
    <property type="protein sequence ID" value="PEV96839.1"/>
    <property type="molecule type" value="Genomic_DNA"/>
</dbReference>
<accession>A0A2A8PPT3</accession>
<dbReference type="OrthoDB" id="9775268at2"/>
<sequence length="88" mass="10200">MNEVKIEDGFKKFLIIWLGELIFMKAFSVGVSMWQTTHSALYVTVVEMAALLPMILLTPVARGPINVFCNLFFMFFYKHLVILIDRKL</sequence>
<keyword evidence="1" id="KW-0472">Membrane</keyword>
<feature type="transmembrane region" description="Helical" evidence="1">
    <location>
        <begin position="12"/>
        <end position="34"/>
    </location>
</feature>
<reference evidence="2 3" key="1">
    <citation type="submission" date="2017-09" db="EMBL/GenBank/DDBJ databases">
        <title>Large-scale bioinformatics analysis of Bacillus genomes uncovers conserved roles of natural products in bacterial physiology.</title>
        <authorList>
            <consortium name="Agbiome Team Llc"/>
            <person name="Bleich R.M."/>
            <person name="Grubbs K.J."/>
            <person name="Santa Maria K.C."/>
            <person name="Allen S.E."/>
            <person name="Farag S."/>
            <person name="Shank E.A."/>
            <person name="Bowers A."/>
        </authorList>
    </citation>
    <scope>NUCLEOTIDE SEQUENCE [LARGE SCALE GENOMIC DNA]</scope>
    <source>
        <strain evidence="2 3">AFS010695</strain>
    </source>
</reference>
<keyword evidence="1" id="KW-1133">Transmembrane helix</keyword>
<dbReference type="RefSeq" id="WP_097807666.1">
    <property type="nucleotide sequence ID" value="NZ_NTWE01000050.1"/>
</dbReference>
<comment type="caution">
    <text evidence="2">The sequence shown here is derived from an EMBL/GenBank/DDBJ whole genome shotgun (WGS) entry which is preliminary data.</text>
</comment>